<dbReference type="Pfam" id="PF23397">
    <property type="entry name" value="DUF7104"/>
    <property type="match status" value="10"/>
</dbReference>
<sequence>MACDELGFTRSRDVVKRLEALPQGLHSLYQTLLEGARIQGDKDRQTVFRMLSFLATAQRAFSVAELSEACQLYEGEDEETRLSFTREDIEMCRLMLVVQDGLVRLLHKSVRDFLVRNRGLSRWTESKAHASLANRCISYFLSSLQSSGETGCQRLNTQFLQYAILHYPDHAGAAGLHFAILPEHESFFLPVSDQWGYWLSLYKTCKPFSTMARESTVLHVAARWGIPRLASFALASSRDILTGQSVTAELEAAEHGQVDVMTDLLENGMAGMELPKHVLCAAARNERSGKDLMQLLLDRRDYQVRLKENIVQAAARNQKYALDVVNLLLRRCGRQVLITDAVVRAASRNQKTGQEVTSLLLSQPQLQITDHGVEEILRAPRGKIFRITKSLVSATARNGQRRLAVMKFLLSHKEVQVSEKAMGRICASLNAELVELAINRQEGDFQVTQDIVSASARNEKNEEIYSSFDGETVKLLLSQRRTPLELTENAIRAAGRNRRSGSEVLGALLDQHKSHVPTGLCAVICQYFDAPTVAAMLARPGQPFPPIEDMALAAVRNQGSGPEVLSLLLDQLRDRALYYGSRGRRGCKEAIVRAAADNRWNGPEIMQLLLRDRKFHTTPRAVASICAYVDAEIITLLLVEHGTSVPMSRAVEPGNEQPVVQIPVTKAVVRAAAGSQYHGSKTIESAWSAGTITLLINQHGKTLQPTCGLVKVAAGNCASGPEVLELPLKHQAYKIEITADLARAAARNQTTGADIMKSLLDQGRHHVTAEAVVVMIYKYFDADIVLEAAAGNWNIEADTMAILLDKKWKHSQIPEGMLEAAASNWRHGAEVLEMLLGRHYSKPQITRNLVEIAVDNEGCGDNIIRIFIAFDSAQVKRLVSDDVLAAAATCGQDRILALLCQWIGSEIPSNLYAIAQLYNTAKRGDATLVRRILEDVVSPDMPNRRGVTLLWVAAANGHLKVVKLLLRLARSTSIAAQSLEDHLYSLQRPAAMRK</sequence>
<dbReference type="EMBL" id="JBFXLS010000008">
    <property type="protein sequence ID" value="KAL2831710.1"/>
    <property type="molecule type" value="Genomic_DNA"/>
</dbReference>
<evidence type="ECO:0000313" key="2">
    <source>
        <dbReference type="Proteomes" id="UP001610335"/>
    </source>
</evidence>
<proteinExistence type="predicted"/>
<name>A0ABR4IVC6_9EURO</name>
<organism evidence="1 2">
    <name type="scientific">Aspergillus cavernicola</name>
    <dbReference type="NCBI Taxonomy" id="176166"/>
    <lineage>
        <taxon>Eukaryota</taxon>
        <taxon>Fungi</taxon>
        <taxon>Dikarya</taxon>
        <taxon>Ascomycota</taxon>
        <taxon>Pezizomycotina</taxon>
        <taxon>Eurotiomycetes</taxon>
        <taxon>Eurotiomycetidae</taxon>
        <taxon>Eurotiales</taxon>
        <taxon>Aspergillaceae</taxon>
        <taxon>Aspergillus</taxon>
        <taxon>Aspergillus subgen. Nidulantes</taxon>
    </lineage>
</organism>
<dbReference type="InterPro" id="IPR055530">
    <property type="entry name" value="DUF7104"/>
</dbReference>
<reference evidence="1 2" key="1">
    <citation type="submission" date="2024-07" db="EMBL/GenBank/DDBJ databases">
        <title>Section-level genome sequencing and comparative genomics of Aspergillus sections Usti and Cavernicolus.</title>
        <authorList>
            <consortium name="Lawrence Berkeley National Laboratory"/>
            <person name="Nybo J.L."/>
            <person name="Vesth T.C."/>
            <person name="Theobald S."/>
            <person name="Frisvad J.C."/>
            <person name="Larsen T.O."/>
            <person name="Kjaerboelling I."/>
            <person name="Rothschild-Mancinelli K."/>
            <person name="Lyhne E.K."/>
            <person name="Kogle M.E."/>
            <person name="Barry K."/>
            <person name="Clum A."/>
            <person name="Na H."/>
            <person name="Ledsgaard L."/>
            <person name="Lin J."/>
            <person name="Lipzen A."/>
            <person name="Kuo A."/>
            <person name="Riley R."/>
            <person name="Mondo S."/>
            <person name="LaButti K."/>
            <person name="Haridas S."/>
            <person name="Pangalinan J."/>
            <person name="Salamov A.A."/>
            <person name="Simmons B.A."/>
            <person name="Magnuson J.K."/>
            <person name="Chen J."/>
            <person name="Drula E."/>
            <person name="Henrissat B."/>
            <person name="Wiebenga A."/>
            <person name="Lubbers R.J."/>
            <person name="Gomes A.C."/>
            <person name="Makela M.R."/>
            <person name="Stajich J."/>
            <person name="Grigoriev I.V."/>
            <person name="Mortensen U.H."/>
            <person name="De vries R.P."/>
            <person name="Baker S.E."/>
            <person name="Andersen M.R."/>
        </authorList>
    </citation>
    <scope>NUCLEOTIDE SEQUENCE [LARGE SCALE GENOMIC DNA]</scope>
    <source>
        <strain evidence="1 2">CBS 600.67</strain>
    </source>
</reference>
<dbReference type="Proteomes" id="UP001610335">
    <property type="component" value="Unassembled WGS sequence"/>
</dbReference>
<dbReference type="InterPro" id="IPR002110">
    <property type="entry name" value="Ankyrin_rpt"/>
</dbReference>
<dbReference type="SUPFAM" id="SSF140860">
    <property type="entry name" value="Pseudo ankyrin repeat-like"/>
    <property type="match status" value="1"/>
</dbReference>
<gene>
    <name evidence="1" type="ORF">BDW59DRAFT_157676</name>
</gene>
<evidence type="ECO:0008006" key="3">
    <source>
        <dbReference type="Google" id="ProtNLM"/>
    </source>
</evidence>
<dbReference type="SUPFAM" id="SSF48403">
    <property type="entry name" value="Ankyrin repeat"/>
    <property type="match status" value="1"/>
</dbReference>
<dbReference type="InterPro" id="IPR036770">
    <property type="entry name" value="Ankyrin_rpt-contain_sf"/>
</dbReference>
<accession>A0ABR4IVC6</accession>
<dbReference type="SMART" id="SM00248">
    <property type="entry name" value="ANK"/>
    <property type="match status" value="4"/>
</dbReference>
<dbReference type="Gene3D" id="1.25.40.20">
    <property type="entry name" value="Ankyrin repeat-containing domain"/>
    <property type="match status" value="2"/>
</dbReference>
<dbReference type="PANTHER" id="PTHR10039">
    <property type="entry name" value="AMELOGENIN"/>
    <property type="match status" value="1"/>
</dbReference>
<evidence type="ECO:0000313" key="1">
    <source>
        <dbReference type="EMBL" id="KAL2831710.1"/>
    </source>
</evidence>
<keyword evidence="2" id="KW-1185">Reference proteome</keyword>
<comment type="caution">
    <text evidence="1">The sequence shown here is derived from an EMBL/GenBank/DDBJ whole genome shotgun (WGS) entry which is preliminary data.</text>
</comment>
<protein>
    <recommendedName>
        <fullName evidence="3">Ankyrin repeat-containing domain protein</fullName>
    </recommendedName>
</protein>
<dbReference type="Pfam" id="PF00023">
    <property type="entry name" value="Ank"/>
    <property type="match status" value="1"/>
</dbReference>